<dbReference type="EMBL" id="HACG01028535">
    <property type="protein sequence ID" value="CEK75400.1"/>
    <property type="molecule type" value="Transcribed_RNA"/>
</dbReference>
<accession>A0A0B7A5Y7</accession>
<proteinExistence type="predicted"/>
<sequence length="337" mass="37064">KHTHDQDDPYTVVQDDSAGDLKSIMKARGKVLNVNTSELKHFPNTQTKSQDKGECLEDYAVVNKIKGTVTNIEVNDEDEIAAYSISPPEPTRLYNISDSYGNMSVPATPNKQNRNHTYSKVTARESLASMLARKAVNLQEAVPESSENTYDMVEGCSGTEIGGASCETEDNQSGDVYDEIGISEGATSPYIKSSSKTNIGAAVSTSADSHNLMTKSQVPSTEDQMDNYYSNLEYHDVVSKSLNHLKDILEYEDSAGSYVMLKNDSYIHAAAVDKLKEVTLVPNNQTVVRERYSDYESVADIPVVAVSYSNDTTMDSLVNKKVGQRRQKLDPSKDNVV</sequence>
<evidence type="ECO:0000313" key="2">
    <source>
        <dbReference type="EMBL" id="CEK75400.1"/>
    </source>
</evidence>
<protein>
    <submittedName>
        <fullName evidence="2">Uncharacterized protein</fullName>
    </submittedName>
</protein>
<name>A0A0B7A5Y7_9EUPU</name>
<reference evidence="2" key="1">
    <citation type="submission" date="2014-12" db="EMBL/GenBank/DDBJ databases">
        <title>Insight into the proteome of Arion vulgaris.</title>
        <authorList>
            <person name="Aradska J."/>
            <person name="Bulat T."/>
            <person name="Smidak R."/>
            <person name="Sarate P."/>
            <person name="Gangsoo J."/>
            <person name="Sialana F."/>
            <person name="Bilban M."/>
            <person name="Lubec G."/>
        </authorList>
    </citation>
    <scope>NUCLEOTIDE SEQUENCE</scope>
    <source>
        <tissue evidence="2">Skin</tissue>
    </source>
</reference>
<organism evidence="2">
    <name type="scientific">Arion vulgaris</name>
    <dbReference type="NCBI Taxonomy" id="1028688"/>
    <lineage>
        <taxon>Eukaryota</taxon>
        <taxon>Metazoa</taxon>
        <taxon>Spiralia</taxon>
        <taxon>Lophotrochozoa</taxon>
        <taxon>Mollusca</taxon>
        <taxon>Gastropoda</taxon>
        <taxon>Heterobranchia</taxon>
        <taxon>Euthyneura</taxon>
        <taxon>Panpulmonata</taxon>
        <taxon>Eupulmonata</taxon>
        <taxon>Stylommatophora</taxon>
        <taxon>Helicina</taxon>
        <taxon>Arionoidea</taxon>
        <taxon>Arionidae</taxon>
        <taxon>Arion</taxon>
    </lineage>
</organism>
<gene>
    <name evidence="2" type="primary">ORF95363</name>
</gene>
<feature type="region of interest" description="Disordered" evidence="1">
    <location>
        <begin position="202"/>
        <end position="222"/>
    </location>
</feature>
<dbReference type="AlphaFoldDB" id="A0A0B7A5Y7"/>
<evidence type="ECO:0000256" key="1">
    <source>
        <dbReference type="SAM" id="MobiDB-lite"/>
    </source>
</evidence>
<feature type="non-terminal residue" evidence="2">
    <location>
        <position position="1"/>
    </location>
</feature>